<name>A0A8H7EQB2_9FUNG</name>
<protein>
    <recommendedName>
        <fullName evidence="1">Peptidase S9 prolyl oligopeptidase catalytic domain-containing protein</fullName>
    </recommendedName>
</protein>
<proteinExistence type="predicted"/>
<evidence type="ECO:0000313" key="3">
    <source>
        <dbReference type="Proteomes" id="UP000605846"/>
    </source>
</evidence>
<dbReference type="InterPro" id="IPR001375">
    <property type="entry name" value="Peptidase_S9_cat"/>
</dbReference>
<reference evidence="2" key="1">
    <citation type="submission" date="2020-01" db="EMBL/GenBank/DDBJ databases">
        <title>Genome Sequencing of Three Apophysomyces-Like Fungal Strains Confirms a Novel Fungal Genus in the Mucoromycota with divergent Burkholderia-like Endosymbiotic Bacteria.</title>
        <authorList>
            <person name="Stajich J.E."/>
            <person name="Macias A.M."/>
            <person name="Carter-House D."/>
            <person name="Lovett B."/>
            <person name="Kasson L.R."/>
            <person name="Berry K."/>
            <person name="Grigoriev I."/>
            <person name="Chang Y."/>
            <person name="Spatafora J."/>
            <person name="Kasson M.T."/>
        </authorList>
    </citation>
    <scope>NUCLEOTIDE SEQUENCE</scope>
    <source>
        <strain evidence="2">NRRL A-21654</strain>
    </source>
</reference>
<organism evidence="2 3">
    <name type="scientific">Apophysomyces ossiformis</name>
    <dbReference type="NCBI Taxonomy" id="679940"/>
    <lineage>
        <taxon>Eukaryota</taxon>
        <taxon>Fungi</taxon>
        <taxon>Fungi incertae sedis</taxon>
        <taxon>Mucoromycota</taxon>
        <taxon>Mucoromycotina</taxon>
        <taxon>Mucoromycetes</taxon>
        <taxon>Mucorales</taxon>
        <taxon>Mucorineae</taxon>
        <taxon>Mucoraceae</taxon>
        <taxon>Apophysomyces</taxon>
    </lineage>
</organism>
<dbReference type="SUPFAM" id="SSF53474">
    <property type="entry name" value="alpha/beta-Hydrolases"/>
    <property type="match status" value="1"/>
</dbReference>
<dbReference type="OrthoDB" id="2152248at2759"/>
<dbReference type="EMBL" id="JABAYA010000057">
    <property type="protein sequence ID" value="KAF7727392.1"/>
    <property type="molecule type" value="Genomic_DNA"/>
</dbReference>
<dbReference type="Gene3D" id="3.40.50.1820">
    <property type="entry name" value="alpha/beta hydrolase"/>
    <property type="match status" value="1"/>
</dbReference>
<dbReference type="Proteomes" id="UP000605846">
    <property type="component" value="Unassembled WGS sequence"/>
</dbReference>
<accession>A0A8H7EQB2</accession>
<dbReference type="GO" id="GO:0006508">
    <property type="term" value="P:proteolysis"/>
    <property type="evidence" value="ECO:0007669"/>
    <property type="project" value="InterPro"/>
</dbReference>
<evidence type="ECO:0000313" key="2">
    <source>
        <dbReference type="EMBL" id="KAF7727392.1"/>
    </source>
</evidence>
<gene>
    <name evidence="2" type="ORF">EC973_007556</name>
</gene>
<feature type="domain" description="Peptidase S9 prolyl oligopeptidase catalytic" evidence="1">
    <location>
        <begin position="140"/>
        <end position="264"/>
    </location>
</feature>
<sequence length="287" mass="32479">MVSTRQIKVLDLKLTVYGLEEYNLLPKQTPVAIMFALHGRLGNMQKMDEICNALCTLNTGNYSNKRHLIVVAFDHANHGTRLVNKRANYAWRHKNDENPTHAFDMWMMVRTSAATISSLIDVLEHYLFEPLNEPRVDIWGVIGFSLGGHTAFLAAANDPRITVAIPIVGTADMIGMMRERLSGLQLPENAYLPQSFCENVKSKTDHMDKALKSTKLLIINGQEDTTVPASDNFAFVDKLRKSHQGTEGSDWKFVVVPGVGHQWCKEMVDLSVEWCNQWMLRKDHSKL</sequence>
<dbReference type="AlphaFoldDB" id="A0A8H7EQB2"/>
<dbReference type="Pfam" id="PF00326">
    <property type="entry name" value="Peptidase_S9"/>
    <property type="match status" value="1"/>
</dbReference>
<dbReference type="PANTHER" id="PTHR47381:SF3">
    <property type="entry name" value="ALPHA_BETA-HYDROLASES SUPERFAMILY PROTEIN"/>
    <property type="match status" value="1"/>
</dbReference>
<dbReference type="GO" id="GO:0008236">
    <property type="term" value="F:serine-type peptidase activity"/>
    <property type="evidence" value="ECO:0007669"/>
    <property type="project" value="InterPro"/>
</dbReference>
<evidence type="ECO:0000259" key="1">
    <source>
        <dbReference type="Pfam" id="PF00326"/>
    </source>
</evidence>
<keyword evidence="3" id="KW-1185">Reference proteome</keyword>
<dbReference type="PANTHER" id="PTHR47381">
    <property type="entry name" value="ALPHA/BETA-HYDROLASES SUPERFAMILY PROTEIN"/>
    <property type="match status" value="1"/>
</dbReference>
<comment type="caution">
    <text evidence="2">The sequence shown here is derived from an EMBL/GenBank/DDBJ whole genome shotgun (WGS) entry which is preliminary data.</text>
</comment>
<dbReference type="InterPro" id="IPR029058">
    <property type="entry name" value="AB_hydrolase_fold"/>
</dbReference>